<keyword evidence="2" id="KW-1185">Reference proteome</keyword>
<evidence type="ECO:0000313" key="2">
    <source>
        <dbReference type="Proteomes" id="UP000217790"/>
    </source>
</evidence>
<accession>A0A2H3EAL5</accession>
<dbReference type="AlphaFoldDB" id="A0A2H3EAL5"/>
<dbReference type="EMBL" id="KZ293649">
    <property type="protein sequence ID" value="PBK97623.1"/>
    <property type="molecule type" value="Genomic_DNA"/>
</dbReference>
<organism evidence="1 2">
    <name type="scientific">Armillaria gallica</name>
    <name type="common">Bulbous honey fungus</name>
    <name type="synonym">Armillaria bulbosa</name>
    <dbReference type="NCBI Taxonomy" id="47427"/>
    <lineage>
        <taxon>Eukaryota</taxon>
        <taxon>Fungi</taxon>
        <taxon>Dikarya</taxon>
        <taxon>Basidiomycota</taxon>
        <taxon>Agaricomycotina</taxon>
        <taxon>Agaricomycetes</taxon>
        <taxon>Agaricomycetidae</taxon>
        <taxon>Agaricales</taxon>
        <taxon>Marasmiineae</taxon>
        <taxon>Physalacriaceae</taxon>
        <taxon>Armillaria</taxon>
    </lineage>
</organism>
<evidence type="ECO:0000313" key="1">
    <source>
        <dbReference type="EMBL" id="PBK97623.1"/>
    </source>
</evidence>
<dbReference type="Proteomes" id="UP000217790">
    <property type="component" value="Unassembled WGS sequence"/>
</dbReference>
<gene>
    <name evidence="1" type="ORF">ARMGADRAFT_646371</name>
</gene>
<sequence>MSTTFLLLFHVTVQSPSLDSISMHPCHSSASAVVAPLVLSRSGPIDPVFFRSPLTIGRCALAEINPGANIIDYPAMSFYNTSALKRQGNNEASVQGDQIYYPEASLAYTLARLTAIRQICLAVSRLLLHYLDFITM</sequence>
<name>A0A2H3EAL5_ARMGA</name>
<dbReference type="InParanoid" id="A0A2H3EAL5"/>
<proteinExistence type="predicted"/>
<protein>
    <submittedName>
        <fullName evidence="1">Uncharacterized protein</fullName>
    </submittedName>
</protein>
<reference evidence="2" key="1">
    <citation type="journal article" date="2017" name="Nat. Ecol. Evol.">
        <title>Genome expansion and lineage-specific genetic innovations in the forest pathogenic fungi Armillaria.</title>
        <authorList>
            <person name="Sipos G."/>
            <person name="Prasanna A.N."/>
            <person name="Walter M.C."/>
            <person name="O'Connor E."/>
            <person name="Balint B."/>
            <person name="Krizsan K."/>
            <person name="Kiss B."/>
            <person name="Hess J."/>
            <person name="Varga T."/>
            <person name="Slot J."/>
            <person name="Riley R."/>
            <person name="Boka B."/>
            <person name="Rigling D."/>
            <person name="Barry K."/>
            <person name="Lee J."/>
            <person name="Mihaltcheva S."/>
            <person name="LaButti K."/>
            <person name="Lipzen A."/>
            <person name="Waldron R."/>
            <person name="Moloney N.M."/>
            <person name="Sperisen C."/>
            <person name="Kredics L."/>
            <person name="Vagvoelgyi C."/>
            <person name="Patrignani A."/>
            <person name="Fitzpatrick D."/>
            <person name="Nagy I."/>
            <person name="Doyle S."/>
            <person name="Anderson J.B."/>
            <person name="Grigoriev I.V."/>
            <person name="Gueldener U."/>
            <person name="Muensterkoetter M."/>
            <person name="Nagy L.G."/>
        </authorList>
    </citation>
    <scope>NUCLEOTIDE SEQUENCE [LARGE SCALE GENOMIC DNA]</scope>
    <source>
        <strain evidence="2">Ar21-2</strain>
    </source>
</reference>